<dbReference type="AlphaFoldDB" id="A0A559K9X9"/>
<accession>A0A559K9X9</accession>
<evidence type="ECO:0000313" key="2">
    <source>
        <dbReference type="EMBL" id="TVY08941.1"/>
    </source>
</evidence>
<dbReference type="Pfam" id="PF09819">
    <property type="entry name" value="ABC_cobalt"/>
    <property type="match status" value="1"/>
</dbReference>
<gene>
    <name evidence="2" type="ORF">FPZ49_15750</name>
</gene>
<keyword evidence="1" id="KW-1133">Transmembrane helix</keyword>
<proteinExistence type="predicted"/>
<evidence type="ECO:0000256" key="1">
    <source>
        <dbReference type="SAM" id="Phobius"/>
    </source>
</evidence>
<feature type="transmembrane region" description="Helical" evidence="1">
    <location>
        <begin position="111"/>
        <end position="133"/>
    </location>
</feature>
<keyword evidence="1" id="KW-0472">Membrane</keyword>
<name>A0A559K9X9_9BACL</name>
<dbReference type="OrthoDB" id="8017424at2"/>
<feature type="transmembrane region" description="Helical" evidence="1">
    <location>
        <begin position="44"/>
        <end position="60"/>
    </location>
</feature>
<dbReference type="EMBL" id="VNJI01000018">
    <property type="protein sequence ID" value="TVY08941.1"/>
    <property type="molecule type" value="Genomic_DNA"/>
</dbReference>
<dbReference type="RefSeq" id="WP_144848309.1">
    <property type="nucleotide sequence ID" value="NZ_VNJI01000018.1"/>
</dbReference>
<dbReference type="Proteomes" id="UP000317036">
    <property type="component" value="Unassembled WGS sequence"/>
</dbReference>
<reference evidence="2 3" key="1">
    <citation type="submission" date="2019-07" db="EMBL/GenBank/DDBJ databases">
        <authorList>
            <person name="Kim J."/>
        </authorList>
    </citation>
    <scope>NUCLEOTIDE SEQUENCE [LARGE SCALE GENOMIC DNA]</scope>
    <source>
        <strain evidence="2 3">JC52</strain>
    </source>
</reference>
<keyword evidence="3" id="KW-1185">Reference proteome</keyword>
<dbReference type="PIRSF" id="PIRSF037394">
    <property type="entry name" value="ABC_thiamine-permease_YkoE_prd"/>
    <property type="match status" value="1"/>
</dbReference>
<evidence type="ECO:0000313" key="3">
    <source>
        <dbReference type="Proteomes" id="UP000317036"/>
    </source>
</evidence>
<feature type="transmembrane region" description="Helical" evidence="1">
    <location>
        <begin position="145"/>
        <end position="168"/>
    </location>
</feature>
<organism evidence="2 3">
    <name type="scientific">Paenibacillus cremeus</name>
    <dbReference type="NCBI Taxonomy" id="2163881"/>
    <lineage>
        <taxon>Bacteria</taxon>
        <taxon>Bacillati</taxon>
        <taxon>Bacillota</taxon>
        <taxon>Bacilli</taxon>
        <taxon>Bacillales</taxon>
        <taxon>Paenibacillaceae</taxon>
        <taxon>Paenibacillus</taxon>
    </lineage>
</organism>
<protein>
    <submittedName>
        <fullName evidence="2">Thiamine ABC transporter permease</fullName>
    </submittedName>
</protein>
<feature type="transmembrane region" description="Helical" evidence="1">
    <location>
        <begin position="7"/>
        <end position="24"/>
    </location>
</feature>
<keyword evidence="1" id="KW-0812">Transmembrane</keyword>
<sequence length="196" mass="21101">MSKRLKLTDILVTIVIAVVFGVIYRLWGDLYNVAKVAGIQLDQLVYGMWFMAATAAFLIIRKPGVALLAEAAAASGELLAGSQFGIEALTYGIVQGLCAELIFAAFGYRRYSIVVAGLAGMLSGVGAFVFDYFKGYLLELQSWNLILAIVFRLLGSFILCGPVAYALAKALEKTGVTQLVRPASADDYSALDKKKL</sequence>
<comment type="caution">
    <text evidence="2">The sequence shown here is derived from an EMBL/GenBank/DDBJ whole genome shotgun (WGS) entry which is preliminary data.</text>
</comment>
<dbReference type="InterPro" id="IPR017195">
    <property type="entry name" value="ABC_thiamin-permease_prd"/>
</dbReference>